<name>A0A976M5V0_THEOR</name>
<dbReference type="SMART" id="SM00320">
    <property type="entry name" value="WD40"/>
    <property type="match status" value="5"/>
</dbReference>
<dbReference type="InterPro" id="IPR036322">
    <property type="entry name" value="WD40_repeat_dom_sf"/>
</dbReference>
<gene>
    <name evidence="2" type="ORF">MACJ_002249</name>
</gene>
<dbReference type="InterPro" id="IPR001680">
    <property type="entry name" value="WD40_rpt"/>
</dbReference>
<proteinExistence type="predicted"/>
<dbReference type="EMBL" id="CP056066">
    <property type="protein sequence ID" value="UKJ89003.2"/>
    <property type="molecule type" value="Genomic_DNA"/>
</dbReference>
<dbReference type="PANTHER" id="PTHR13211:SF0">
    <property type="entry name" value="TELOMERASE CAJAL BODY PROTEIN 1"/>
    <property type="match status" value="1"/>
</dbReference>
<feature type="compositionally biased region" description="Low complexity" evidence="1">
    <location>
        <begin position="352"/>
        <end position="366"/>
    </location>
</feature>
<sequence>MPLNLLSKIHFDEEYNKNFHSNSVFSKFANFTSDGSCFSITTSSNSILFYDIDENIKNASKHFTNGHSISSILNIEPRLTLKTHDDVRDFCWFPNFSRSCPDSWCFLIAVRNKPVNLYDSLEGSRHLTYKPINAVGEIAQIYSIDFHPLGKYFICGSSSSVYVFDIESPGEHLELRKLSTKKAPGQKGIVSCISHNTFGCGNTYACGSYNSTISIYDHNVSRNVSIVGDFLDPEFPLNPITHVKWIDENKMLVGCRNDFYLRLYDVRGDVSVPVQRFHRPVTSNQKVTFDYRDNLVVSGTSNGDVVFYDLLGTELRREQLSTVAIPVCNFIPSLPLLLLCSGTRNFHEYNLDSPTTDSEPSSDSTPTPMPFSGLYLSDLVK</sequence>
<evidence type="ECO:0000313" key="3">
    <source>
        <dbReference type="Proteomes" id="UP000244803"/>
    </source>
</evidence>
<accession>A0A976M5V0</accession>
<dbReference type="OrthoDB" id="239865at2759"/>
<dbReference type="Pfam" id="PF00400">
    <property type="entry name" value="WD40"/>
    <property type="match status" value="1"/>
</dbReference>
<feature type="region of interest" description="Disordered" evidence="1">
    <location>
        <begin position="351"/>
        <end position="381"/>
    </location>
</feature>
<dbReference type="SUPFAM" id="SSF50978">
    <property type="entry name" value="WD40 repeat-like"/>
    <property type="match status" value="1"/>
</dbReference>
<protein>
    <submittedName>
        <fullName evidence="2">Uncharacterized protein</fullName>
    </submittedName>
</protein>
<dbReference type="Gene3D" id="2.130.10.10">
    <property type="entry name" value="YVTN repeat-like/Quinoprotein amine dehydrogenase"/>
    <property type="match status" value="1"/>
</dbReference>
<dbReference type="PANTHER" id="PTHR13211">
    <property type="entry name" value="TELOMERASE CAJAL BODY PROTEIN 1"/>
    <property type="match status" value="1"/>
</dbReference>
<dbReference type="AlphaFoldDB" id="A0A976M5V0"/>
<evidence type="ECO:0000256" key="1">
    <source>
        <dbReference type="SAM" id="MobiDB-lite"/>
    </source>
</evidence>
<dbReference type="InterPro" id="IPR051150">
    <property type="entry name" value="SWT21/TCAB1_mRNA_Telomere"/>
</dbReference>
<organism evidence="2 3">
    <name type="scientific">Theileria orientalis</name>
    <dbReference type="NCBI Taxonomy" id="68886"/>
    <lineage>
        <taxon>Eukaryota</taxon>
        <taxon>Sar</taxon>
        <taxon>Alveolata</taxon>
        <taxon>Apicomplexa</taxon>
        <taxon>Aconoidasida</taxon>
        <taxon>Piroplasmida</taxon>
        <taxon>Theileriidae</taxon>
        <taxon>Theileria</taxon>
    </lineage>
</organism>
<evidence type="ECO:0000313" key="2">
    <source>
        <dbReference type="EMBL" id="UKJ89003.2"/>
    </source>
</evidence>
<reference evidence="2" key="1">
    <citation type="submission" date="2022-07" db="EMBL/GenBank/DDBJ databases">
        <title>Evaluation of T. orientalis genome assembly methods using nanopore sequencing and analysis of variation between genomes.</title>
        <authorList>
            <person name="Yam J."/>
            <person name="Micallef M.L."/>
            <person name="Liu M."/>
            <person name="Djordjevic S.P."/>
            <person name="Bogema D.R."/>
            <person name="Jenkins C."/>
        </authorList>
    </citation>
    <scope>NUCLEOTIDE SEQUENCE</scope>
    <source>
        <strain evidence="2">Fish Creek</strain>
    </source>
</reference>
<dbReference type="Proteomes" id="UP000244803">
    <property type="component" value="Chromosome 3"/>
</dbReference>
<dbReference type="InterPro" id="IPR015943">
    <property type="entry name" value="WD40/YVTN_repeat-like_dom_sf"/>
</dbReference>